<evidence type="ECO:0000256" key="1">
    <source>
        <dbReference type="ARBA" id="ARBA00022729"/>
    </source>
</evidence>
<evidence type="ECO:0000313" key="4">
    <source>
        <dbReference type="EMBL" id="CAJ0859144.1"/>
    </source>
</evidence>
<dbReference type="Pfam" id="PF10531">
    <property type="entry name" value="SLBB"/>
    <property type="match status" value="1"/>
</dbReference>
<protein>
    <recommendedName>
        <fullName evidence="5">Soluble ligand binding domain-containing protein</fullName>
    </recommendedName>
</protein>
<dbReference type="EMBL" id="OY288114">
    <property type="protein sequence ID" value="CAJ0859144.1"/>
    <property type="molecule type" value="Genomic_DNA"/>
</dbReference>
<keyword evidence="1" id="KW-0732">Signal</keyword>
<evidence type="ECO:0000259" key="3">
    <source>
        <dbReference type="Pfam" id="PF10531"/>
    </source>
</evidence>
<feature type="domain" description="Polysaccharide export protein N-terminal" evidence="2">
    <location>
        <begin position="40"/>
        <end position="114"/>
    </location>
</feature>
<dbReference type="AlphaFoldDB" id="A0AA48RCE1"/>
<evidence type="ECO:0008006" key="5">
    <source>
        <dbReference type="Google" id="ProtNLM"/>
    </source>
</evidence>
<dbReference type="GO" id="GO:0015159">
    <property type="term" value="F:polysaccharide transmembrane transporter activity"/>
    <property type="evidence" value="ECO:0007669"/>
    <property type="project" value="InterPro"/>
</dbReference>
<dbReference type="Gene3D" id="3.30.1950.10">
    <property type="entry name" value="wza like domain"/>
    <property type="match status" value="1"/>
</dbReference>
<evidence type="ECO:0000259" key="2">
    <source>
        <dbReference type="Pfam" id="PF02563"/>
    </source>
</evidence>
<dbReference type="InterPro" id="IPR003715">
    <property type="entry name" value="Poly_export_N"/>
</dbReference>
<organism evidence="4">
    <name type="scientific">freshwater sediment metagenome</name>
    <dbReference type="NCBI Taxonomy" id="556182"/>
    <lineage>
        <taxon>unclassified sequences</taxon>
        <taxon>metagenomes</taxon>
        <taxon>ecological metagenomes</taxon>
    </lineage>
</organism>
<accession>A0AA48RCE1</accession>
<sequence length="193" mass="20279">MATTSARSLTYLTIAALAAGFLSACAAPGATRPELFVASAADPYTLAAGDRLRIIVFGQDSLSNAYSVDGAGRISMPLIGSVPVQGRTAQEVEHAIAGRLRNGFLREPRVSVEVEAFRPFFVLGEVNNAGQFPFVEAMTVRTAVAIAGGFGPRGYQGGVDLTRVVDGAPVTGRVPLDTPIRPGDTLTVRERIF</sequence>
<dbReference type="PANTHER" id="PTHR33619:SF3">
    <property type="entry name" value="POLYSACCHARIDE EXPORT PROTEIN GFCE-RELATED"/>
    <property type="match status" value="1"/>
</dbReference>
<dbReference type="Pfam" id="PF02563">
    <property type="entry name" value="Poly_export"/>
    <property type="match status" value="1"/>
</dbReference>
<reference evidence="4" key="1">
    <citation type="submission" date="2023-07" db="EMBL/GenBank/DDBJ databases">
        <authorList>
            <person name="Pelsma A.J. K."/>
        </authorList>
    </citation>
    <scope>NUCLEOTIDE SEQUENCE</scope>
</reference>
<feature type="domain" description="Soluble ligand binding" evidence="3">
    <location>
        <begin position="120"/>
        <end position="172"/>
    </location>
</feature>
<gene>
    <name evidence="4" type="ORF">AMST5_01181</name>
</gene>
<dbReference type="InterPro" id="IPR049712">
    <property type="entry name" value="Poly_export"/>
</dbReference>
<proteinExistence type="predicted"/>
<name>A0AA48RCE1_9ZZZZ</name>
<dbReference type="PROSITE" id="PS51257">
    <property type="entry name" value="PROKAR_LIPOPROTEIN"/>
    <property type="match status" value="1"/>
</dbReference>
<dbReference type="InterPro" id="IPR019554">
    <property type="entry name" value="Soluble_ligand-bd"/>
</dbReference>
<dbReference type="PANTHER" id="PTHR33619">
    <property type="entry name" value="POLYSACCHARIDE EXPORT PROTEIN GFCE-RELATED"/>
    <property type="match status" value="1"/>
</dbReference>